<protein>
    <submittedName>
        <fullName evidence="3">Uncharacterized protein</fullName>
    </submittedName>
</protein>
<feature type="region of interest" description="Disordered" evidence="1">
    <location>
        <begin position="20"/>
        <end position="39"/>
    </location>
</feature>
<gene>
    <name evidence="3" type="ORF">DMH04_45775</name>
</gene>
<sequence length="135" mass="13963">MIRTVVVALVVAGLLTACGESAPPATSTPPGATEPAQETKQHVLELEVTGTATITTLTFTLDGKASEEKNVTLPWRKRIEIPYGTGRHEYNLAMQRGAGKVFATATVDGKLVTQTGGNSSGGGTATSNLSGSFED</sequence>
<dbReference type="EMBL" id="QHKI01000070">
    <property type="protein sequence ID" value="RSM69635.1"/>
    <property type="molecule type" value="Genomic_DNA"/>
</dbReference>
<organism evidence="3 4">
    <name type="scientific">Kibdelosporangium aridum</name>
    <dbReference type="NCBI Taxonomy" id="2030"/>
    <lineage>
        <taxon>Bacteria</taxon>
        <taxon>Bacillati</taxon>
        <taxon>Actinomycetota</taxon>
        <taxon>Actinomycetes</taxon>
        <taxon>Pseudonocardiales</taxon>
        <taxon>Pseudonocardiaceae</taxon>
        <taxon>Kibdelosporangium</taxon>
    </lineage>
</organism>
<evidence type="ECO:0000313" key="4">
    <source>
        <dbReference type="Proteomes" id="UP000287547"/>
    </source>
</evidence>
<name>A0A428YN52_KIBAR</name>
<keyword evidence="2" id="KW-0732">Signal</keyword>
<dbReference type="Proteomes" id="UP000287547">
    <property type="component" value="Unassembled WGS sequence"/>
</dbReference>
<feature type="compositionally biased region" description="Low complexity" evidence="1">
    <location>
        <begin position="20"/>
        <end position="36"/>
    </location>
</feature>
<feature type="signal peptide" evidence="2">
    <location>
        <begin position="1"/>
        <end position="22"/>
    </location>
</feature>
<proteinExistence type="predicted"/>
<comment type="caution">
    <text evidence="3">The sequence shown here is derived from an EMBL/GenBank/DDBJ whole genome shotgun (WGS) entry which is preliminary data.</text>
</comment>
<accession>A0A428YN52</accession>
<feature type="region of interest" description="Disordered" evidence="1">
    <location>
        <begin position="113"/>
        <end position="135"/>
    </location>
</feature>
<dbReference type="RefSeq" id="WP_125728314.1">
    <property type="nucleotide sequence ID" value="NZ_QHKI01000070.1"/>
</dbReference>
<feature type="compositionally biased region" description="Low complexity" evidence="1">
    <location>
        <begin position="125"/>
        <end position="135"/>
    </location>
</feature>
<evidence type="ECO:0000256" key="2">
    <source>
        <dbReference type="SAM" id="SignalP"/>
    </source>
</evidence>
<dbReference type="Gene3D" id="2.60.40.2880">
    <property type="entry name" value="MmpS1-5, C-terminal soluble domain"/>
    <property type="match status" value="1"/>
</dbReference>
<dbReference type="AlphaFoldDB" id="A0A428YN52"/>
<evidence type="ECO:0000256" key="1">
    <source>
        <dbReference type="SAM" id="MobiDB-lite"/>
    </source>
</evidence>
<feature type="chain" id="PRO_5038777448" evidence="2">
    <location>
        <begin position="23"/>
        <end position="135"/>
    </location>
</feature>
<dbReference type="PROSITE" id="PS51257">
    <property type="entry name" value="PROKAR_LIPOPROTEIN"/>
    <property type="match status" value="1"/>
</dbReference>
<evidence type="ECO:0000313" key="3">
    <source>
        <dbReference type="EMBL" id="RSM69635.1"/>
    </source>
</evidence>
<reference evidence="3 4" key="1">
    <citation type="submission" date="2018-05" db="EMBL/GenBank/DDBJ databases">
        <title>Evolution of GPA BGCs.</title>
        <authorList>
            <person name="Waglechner N."/>
            <person name="Wright G.D."/>
        </authorList>
    </citation>
    <scope>NUCLEOTIDE SEQUENCE [LARGE SCALE GENOMIC DNA]</scope>
    <source>
        <strain evidence="3 4">A82846</strain>
    </source>
</reference>
<dbReference type="OrthoDB" id="3697696at2"/>
<dbReference type="InterPro" id="IPR038468">
    <property type="entry name" value="MmpS_C"/>
</dbReference>